<keyword evidence="6 8" id="KW-0732">Signal</keyword>
<feature type="domain" description="MD-2-related lipid-recognition" evidence="9">
    <location>
        <begin position="73"/>
        <end position="172"/>
    </location>
</feature>
<evidence type="ECO:0000256" key="5">
    <source>
        <dbReference type="ARBA" id="ARBA00022448"/>
    </source>
</evidence>
<dbReference type="Gene3D" id="2.70.220.10">
    <property type="entry name" value="Ganglioside GM2 activator"/>
    <property type="match status" value="1"/>
</dbReference>
<keyword evidence="5" id="KW-0813">Transport</keyword>
<evidence type="ECO:0000256" key="2">
    <source>
        <dbReference type="ARBA" id="ARBA00006370"/>
    </source>
</evidence>
<dbReference type="AlphaFoldDB" id="A0A2N1JH95"/>
<evidence type="ECO:0000256" key="8">
    <source>
        <dbReference type="SAM" id="SignalP"/>
    </source>
</evidence>
<evidence type="ECO:0000256" key="3">
    <source>
        <dbReference type="ARBA" id="ARBA00011245"/>
    </source>
</evidence>
<dbReference type="EMBL" id="KZ454987">
    <property type="protein sequence ID" value="PKI85905.1"/>
    <property type="molecule type" value="Genomic_DNA"/>
</dbReference>
<evidence type="ECO:0000256" key="1">
    <source>
        <dbReference type="ARBA" id="ARBA00002053"/>
    </source>
</evidence>
<keyword evidence="7" id="KW-0445">Lipid transport</keyword>
<evidence type="ECO:0000313" key="10">
    <source>
        <dbReference type="EMBL" id="PKI85905.1"/>
    </source>
</evidence>
<dbReference type="PROSITE" id="PS51257">
    <property type="entry name" value="PROKAR_LIPOPROTEIN"/>
    <property type="match status" value="1"/>
</dbReference>
<organism evidence="10 11">
    <name type="scientific">Malassezia vespertilionis</name>
    <dbReference type="NCBI Taxonomy" id="2020962"/>
    <lineage>
        <taxon>Eukaryota</taxon>
        <taxon>Fungi</taxon>
        <taxon>Dikarya</taxon>
        <taxon>Basidiomycota</taxon>
        <taxon>Ustilaginomycotina</taxon>
        <taxon>Malasseziomycetes</taxon>
        <taxon>Malasseziales</taxon>
        <taxon>Malasseziaceae</taxon>
        <taxon>Malassezia</taxon>
    </lineage>
</organism>
<dbReference type="InterPro" id="IPR036846">
    <property type="entry name" value="GM2-AP_sf"/>
</dbReference>
<dbReference type="InterPro" id="IPR039670">
    <property type="entry name" value="NPC2-like"/>
</dbReference>
<dbReference type="InterPro" id="IPR033917">
    <property type="entry name" value="ML_PG-PI_TP"/>
</dbReference>
<comment type="function">
    <text evidence="1">Catalyzes the intermembrane transfer of phosphatidylglycerol and phosphatidylinositol.</text>
</comment>
<comment type="subunit">
    <text evidence="3">Monomer.</text>
</comment>
<dbReference type="OrthoDB" id="6409159at2759"/>
<accession>A0A2N1JH95</accession>
<reference evidence="10 11" key="1">
    <citation type="submission" date="2017-10" db="EMBL/GenBank/DDBJ databases">
        <title>A novel species of cold-tolerant Malassezia isolated from bats.</title>
        <authorList>
            <person name="Lorch J.M."/>
            <person name="Palmer J.M."/>
            <person name="Vanderwolf K.J."/>
            <person name="Schmidt K.Z."/>
            <person name="Verant M.L."/>
            <person name="Weller T.J."/>
            <person name="Blehert D.S."/>
        </authorList>
    </citation>
    <scope>NUCLEOTIDE SEQUENCE [LARGE SCALE GENOMIC DNA]</scope>
    <source>
        <strain evidence="10 11">NWHC:44797-103</strain>
    </source>
</reference>
<proteinExistence type="inferred from homology"/>
<name>A0A2N1JH95_9BASI</name>
<dbReference type="Pfam" id="PF02221">
    <property type="entry name" value="E1_DerP2_DerF2"/>
    <property type="match status" value="1"/>
</dbReference>
<protein>
    <recommendedName>
        <fullName evidence="4">Phosphatidylglycerol/phosphatidylinositol transfer protein</fullName>
    </recommendedName>
</protein>
<dbReference type="CDD" id="cd00917">
    <property type="entry name" value="PG-PI_TP"/>
    <property type="match status" value="1"/>
</dbReference>
<dbReference type="InterPro" id="IPR003172">
    <property type="entry name" value="ML_dom"/>
</dbReference>
<keyword evidence="11" id="KW-1185">Reference proteome</keyword>
<dbReference type="SMART" id="SM00737">
    <property type="entry name" value="ML"/>
    <property type="match status" value="1"/>
</dbReference>
<evidence type="ECO:0000256" key="4">
    <source>
        <dbReference type="ARBA" id="ARBA00016056"/>
    </source>
</evidence>
<feature type="chain" id="PRO_5014793767" description="Phosphatidylglycerol/phosphatidylinositol transfer protein" evidence="8">
    <location>
        <begin position="19"/>
        <end position="172"/>
    </location>
</feature>
<sequence length="172" mass="19113">MSPRLLLFWLALLACVIALAPQRQAAFQAQEHVALPDIVDIMEKEAHAQHIALDSMLRPVASRVKPKSERWWWNTCGDDGVVVHAREIELNPDPPVKGQNLTVHAVGTVDSAVEQGSYIDINVHVGFVRVLSRRFDLCDALVDNNVEVQCPIKPGKYNFSHTVALPREIPPG</sequence>
<feature type="signal peptide" evidence="8">
    <location>
        <begin position="1"/>
        <end position="18"/>
    </location>
</feature>
<comment type="similarity">
    <text evidence="2">Belongs to the NPC2 family.</text>
</comment>
<dbReference type="PANTHER" id="PTHR11306:SF0">
    <property type="entry name" value="PHOSPHATIDYLGLYCEROL_PHOSPHATIDYLINOSITOL TRANSFER PROTEIN"/>
    <property type="match status" value="1"/>
</dbReference>
<evidence type="ECO:0000313" key="11">
    <source>
        <dbReference type="Proteomes" id="UP000232875"/>
    </source>
</evidence>
<dbReference type="SUPFAM" id="SSF81296">
    <property type="entry name" value="E set domains"/>
    <property type="match status" value="1"/>
</dbReference>
<evidence type="ECO:0000256" key="7">
    <source>
        <dbReference type="ARBA" id="ARBA00023055"/>
    </source>
</evidence>
<dbReference type="Proteomes" id="UP000232875">
    <property type="component" value="Unassembled WGS sequence"/>
</dbReference>
<evidence type="ECO:0000256" key="6">
    <source>
        <dbReference type="ARBA" id="ARBA00022729"/>
    </source>
</evidence>
<evidence type="ECO:0000259" key="9">
    <source>
        <dbReference type="SMART" id="SM00737"/>
    </source>
</evidence>
<gene>
    <name evidence="10" type="primary">NPC2</name>
    <name evidence="10" type="ORF">MVES_000506</name>
</gene>
<dbReference type="GO" id="GO:0032366">
    <property type="term" value="P:intracellular sterol transport"/>
    <property type="evidence" value="ECO:0007669"/>
    <property type="project" value="InterPro"/>
</dbReference>
<dbReference type="InterPro" id="IPR014756">
    <property type="entry name" value="Ig_E-set"/>
</dbReference>
<dbReference type="PANTHER" id="PTHR11306">
    <property type="entry name" value="NIEMANN PICK TYPE C2 PROTEIN NPC2-RELATED"/>
    <property type="match status" value="1"/>
</dbReference>
<dbReference type="GO" id="GO:0032934">
    <property type="term" value="F:sterol binding"/>
    <property type="evidence" value="ECO:0007669"/>
    <property type="project" value="InterPro"/>
</dbReference>